<name>A0A1Y1HHE6_KLENI</name>
<dbReference type="AlphaFoldDB" id="A0A1Y1HHE6"/>
<dbReference type="GO" id="GO:0051537">
    <property type="term" value="F:2 iron, 2 sulfur cluster binding"/>
    <property type="evidence" value="ECO:0007669"/>
    <property type="project" value="UniProtKB-KW"/>
</dbReference>
<organism evidence="9 10">
    <name type="scientific">Klebsormidium nitens</name>
    <name type="common">Green alga</name>
    <name type="synonym">Ulothrix nitens</name>
    <dbReference type="NCBI Taxonomy" id="105231"/>
    <lineage>
        <taxon>Eukaryota</taxon>
        <taxon>Viridiplantae</taxon>
        <taxon>Streptophyta</taxon>
        <taxon>Klebsormidiophyceae</taxon>
        <taxon>Klebsormidiales</taxon>
        <taxon>Klebsormidiaceae</taxon>
        <taxon>Klebsormidium</taxon>
    </lineage>
</organism>
<dbReference type="Gene3D" id="3.30.9.10">
    <property type="entry name" value="D-Amino Acid Oxidase, subunit A, domain 2"/>
    <property type="match status" value="1"/>
</dbReference>
<dbReference type="InterPro" id="IPR017941">
    <property type="entry name" value="Rieske_2Fe-2S"/>
</dbReference>
<keyword evidence="10" id="KW-1185">Reference proteome</keyword>
<evidence type="ECO:0000256" key="5">
    <source>
        <dbReference type="ARBA" id="ARBA00023014"/>
    </source>
</evidence>
<dbReference type="PANTHER" id="PTHR13847:SF281">
    <property type="entry name" value="FAD DEPENDENT OXIDOREDUCTASE DOMAIN-CONTAINING PROTEIN"/>
    <property type="match status" value="1"/>
</dbReference>
<dbReference type="InterPro" id="IPR005805">
    <property type="entry name" value="Rieske_Fe-S_prot_C"/>
</dbReference>
<dbReference type="PRINTS" id="PR00162">
    <property type="entry name" value="RIESKE"/>
</dbReference>
<dbReference type="Proteomes" id="UP000054558">
    <property type="component" value="Unassembled WGS sequence"/>
</dbReference>
<dbReference type="SUPFAM" id="SSF50022">
    <property type="entry name" value="ISP domain"/>
    <property type="match status" value="1"/>
</dbReference>
<proteinExistence type="predicted"/>
<dbReference type="PROSITE" id="PS51296">
    <property type="entry name" value="RIESKE"/>
    <property type="match status" value="1"/>
</dbReference>
<keyword evidence="6" id="KW-1015">Disulfide bond</keyword>
<dbReference type="InterPro" id="IPR036922">
    <property type="entry name" value="Rieske_2Fe-2S_sf"/>
</dbReference>
<evidence type="ECO:0000256" key="1">
    <source>
        <dbReference type="ARBA" id="ARBA00022714"/>
    </source>
</evidence>
<dbReference type="GO" id="GO:0016020">
    <property type="term" value="C:membrane"/>
    <property type="evidence" value="ECO:0007669"/>
    <property type="project" value="InterPro"/>
</dbReference>
<feature type="region of interest" description="Disordered" evidence="7">
    <location>
        <begin position="1"/>
        <end position="20"/>
    </location>
</feature>
<keyword evidence="4" id="KW-0408">Iron</keyword>
<accession>A0A1Y1HHE6</accession>
<keyword evidence="3" id="KW-0809">Transit peptide</keyword>
<dbReference type="Pfam" id="PF01266">
    <property type="entry name" value="DAO"/>
    <property type="match status" value="1"/>
</dbReference>
<evidence type="ECO:0000256" key="3">
    <source>
        <dbReference type="ARBA" id="ARBA00022946"/>
    </source>
</evidence>
<protein>
    <submittedName>
        <fullName evidence="9">Ubiquinol cytochrome c reductase subunit RIP1</fullName>
    </submittedName>
</protein>
<dbReference type="InterPro" id="IPR006076">
    <property type="entry name" value="FAD-dep_OxRdtase"/>
</dbReference>
<evidence type="ECO:0000256" key="2">
    <source>
        <dbReference type="ARBA" id="ARBA00022723"/>
    </source>
</evidence>
<sequence>MAGVAPPQQRSGSLPGLVDNPWKQQQQQMRFDSLDRDASFDVVVVGAGVVGLTAALALAKAGKKVGVLESRVVAAGQTGRASGDVTYGNPTTYGKLESMYGADKARLVAQSQVAALAHVKQIIKEERIDCSYREVDGYIISKSSPSANFGRELQAMHNAGLRDCAQVDLEGNQAVGGVKSGLLMPNQAVLNPVEYLNGLAGAVVKAGGQVFEKTRVRKYSSNNLTTMGGQRVAARQAVVVATGVPITSNLVDSAVHAIALHGKQVVRRRFAIGLKVPKGSVKDAIFYDTASPPHTVHLADGGRTHDVMIVGGQDTDQGKKPGEYGDPFGLLERYARARWPQVQERLHQWSYTITVPIEKLGMYGQDPVPFSGVYVGTGDCGLVLTGGTLGGTIIADAVLGRSNPYADIYSPGRKLRGLPFIPTLHPMYLWNTIQSVVNQVTPQLRNQDIEDLAPDSGCTIQKGLRKVAVYKDPQGQTHAYSAVCPHLGCLLQWNPSDKEWNCPCHGSCFDKKGENIEGPSTLDLTPLPGVLK</sequence>
<dbReference type="PANTHER" id="PTHR13847">
    <property type="entry name" value="SARCOSINE DEHYDROGENASE-RELATED"/>
    <property type="match status" value="1"/>
</dbReference>
<dbReference type="GO" id="GO:0046872">
    <property type="term" value="F:metal ion binding"/>
    <property type="evidence" value="ECO:0007669"/>
    <property type="project" value="UniProtKB-KW"/>
</dbReference>
<dbReference type="OrthoDB" id="429143at2759"/>
<evidence type="ECO:0000256" key="7">
    <source>
        <dbReference type="SAM" id="MobiDB-lite"/>
    </source>
</evidence>
<keyword evidence="2" id="KW-0479">Metal-binding</keyword>
<evidence type="ECO:0000313" key="9">
    <source>
        <dbReference type="EMBL" id="GAQ77884.1"/>
    </source>
</evidence>
<keyword evidence="5" id="KW-0411">Iron-sulfur</keyword>
<feature type="domain" description="Rieske" evidence="8">
    <location>
        <begin position="444"/>
        <end position="532"/>
    </location>
</feature>
<dbReference type="EMBL" id="DF236954">
    <property type="protein sequence ID" value="GAQ77884.1"/>
    <property type="molecule type" value="Genomic_DNA"/>
</dbReference>
<reference evidence="9 10" key="1">
    <citation type="journal article" date="2014" name="Nat. Commun.">
        <title>Klebsormidium flaccidum genome reveals primary factors for plant terrestrial adaptation.</title>
        <authorList>
            <person name="Hori K."/>
            <person name="Maruyama F."/>
            <person name="Fujisawa T."/>
            <person name="Togashi T."/>
            <person name="Yamamoto N."/>
            <person name="Seo M."/>
            <person name="Sato S."/>
            <person name="Yamada T."/>
            <person name="Mori H."/>
            <person name="Tajima N."/>
            <person name="Moriyama T."/>
            <person name="Ikeuchi M."/>
            <person name="Watanabe M."/>
            <person name="Wada H."/>
            <person name="Kobayashi K."/>
            <person name="Saito M."/>
            <person name="Masuda T."/>
            <person name="Sasaki-Sekimoto Y."/>
            <person name="Mashiguchi K."/>
            <person name="Awai K."/>
            <person name="Shimojima M."/>
            <person name="Masuda S."/>
            <person name="Iwai M."/>
            <person name="Nobusawa T."/>
            <person name="Narise T."/>
            <person name="Kondo S."/>
            <person name="Saito H."/>
            <person name="Sato R."/>
            <person name="Murakawa M."/>
            <person name="Ihara Y."/>
            <person name="Oshima-Yamada Y."/>
            <person name="Ohtaka K."/>
            <person name="Satoh M."/>
            <person name="Sonobe K."/>
            <person name="Ishii M."/>
            <person name="Ohtani R."/>
            <person name="Kanamori-Sato M."/>
            <person name="Honoki R."/>
            <person name="Miyazaki D."/>
            <person name="Mochizuki H."/>
            <person name="Umetsu J."/>
            <person name="Higashi K."/>
            <person name="Shibata D."/>
            <person name="Kamiya Y."/>
            <person name="Sato N."/>
            <person name="Nakamura Y."/>
            <person name="Tabata S."/>
            <person name="Ida S."/>
            <person name="Kurokawa K."/>
            <person name="Ohta H."/>
        </authorList>
    </citation>
    <scope>NUCLEOTIDE SEQUENCE [LARGE SCALE GENOMIC DNA]</scope>
    <source>
        <strain evidence="9 10">NIES-2285</strain>
    </source>
</reference>
<evidence type="ECO:0000259" key="8">
    <source>
        <dbReference type="PROSITE" id="PS51296"/>
    </source>
</evidence>
<dbReference type="GO" id="GO:0005737">
    <property type="term" value="C:cytoplasm"/>
    <property type="evidence" value="ECO:0000318"/>
    <property type="project" value="GO_Central"/>
</dbReference>
<dbReference type="OMA" id="CCRAGVE"/>
<dbReference type="Gene3D" id="3.50.50.60">
    <property type="entry name" value="FAD/NAD(P)-binding domain"/>
    <property type="match status" value="1"/>
</dbReference>
<dbReference type="SUPFAM" id="SSF51905">
    <property type="entry name" value="FAD/NAD(P)-binding domain"/>
    <property type="match status" value="1"/>
</dbReference>
<dbReference type="InterPro" id="IPR036188">
    <property type="entry name" value="FAD/NAD-bd_sf"/>
</dbReference>
<evidence type="ECO:0000256" key="6">
    <source>
        <dbReference type="ARBA" id="ARBA00023157"/>
    </source>
</evidence>
<dbReference type="STRING" id="105231.A0A1Y1HHE6"/>
<gene>
    <name evidence="9" type="ORF">KFL_000050210</name>
</gene>
<keyword evidence="1" id="KW-0001">2Fe-2S</keyword>
<evidence type="ECO:0000313" key="10">
    <source>
        <dbReference type="Proteomes" id="UP000054558"/>
    </source>
</evidence>
<evidence type="ECO:0000256" key="4">
    <source>
        <dbReference type="ARBA" id="ARBA00023004"/>
    </source>
</evidence>
<dbReference type="Pfam" id="PF00355">
    <property type="entry name" value="Rieske"/>
    <property type="match status" value="1"/>
</dbReference>
<dbReference type="Gene3D" id="2.102.10.10">
    <property type="entry name" value="Rieske [2Fe-2S] iron-sulphur domain"/>
    <property type="match status" value="1"/>
</dbReference>